<evidence type="ECO:0000259" key="9">
    <source>
        <dbReference type="PROSITE" id="PS50003"/>
    </source>
</evidence>
<dbReference type="CDD" id="cd07834">
    <property type="entry name" value="STKc_MAPK"/>
    <property type="match status" value="1"/>
</dbReference>
<dbReference type="HOGENOM" id="CLU_005371_0_0_1"/>
<dbReference type="PROSITE" id="PS50003">
    <property type="entry name" value="PH_DOMAIN"/>
    <property type="match status" value="1"/>
</dbReference>
<dbReference type="PROSITE" id="PS50011">
    <property type="entry name" value="PROTEIN_KINASE_DOM"/>
    <property type="match status" value="1"/>
</dbReference>
<dbReference type="Gene3D" id="3.30.200.20">
    <property type="entry name" value="Phosphorylase Kinase, domain 1"/>
    <property type="match status" value="1"/>
</dbReference>
<dbReference type="InterPro" id="IPR017441">
    <property type="entry name" value="Protein_kinase_ATP_BS"/>
</dbReference>
<dbReference type="PROSITE" id="PS00107">
    <property type="entry name" value="PROTEIN_KINASE_ATP"/>
    <property type="match status" value="1"/>
</dbReference>
<dbReference type="Gene3D" id="2.60.40.150">
    <property type="entry name" value="C2 domain"/>
    <property type="match status" value="1"/>
</dbReference>
<evidence type="ECO:0000256" key="4">
    <source>
        <dbReference type="ARBA" id="ARBA00022777"/>
    </source>
</evidence>
<dbReference type="Gene3D" id="1.10.510.10">
    <property type="entry name" value="Transferase(Phosphotransferase) domain 1"/>
    <property type="match status" value="1"/>
</dbReference>
<evidence type="ECO:0000256" key="1">
    <source>
        <dbReference type="ARBA" id="ARBA00022527"/>
    </source>
</evidence>
<dbReference type="FunFam" id="3.30.200.20:FF:000046">
    <property type="entry name" value="Mitogen-activated protein kinase"/>
    <property type="match status" value="1"/>
</dbReference>
<dbReference type="PANTHER" id="PTHR24055">
    <property type="entry name" value="MITOGEN-ACTIVATED PROTEIN KINASE"/>
    <property type="match status" value="1"/>
</dbReference>
<dbReference type="SUPFAM" id="SSF56112">
    <property type="entry name" value="Protein kinase-like (PK-like)"/>
    <property type="match status" value="1"/>
</dbReference>
<evidence type="ECO:0000256" key="2">
    <source>
        <dbReference type="ARBA" id="ARBA00022679"/>
    </source>
</evidence>
<dbReference type="SMART" id="SM00220">
    <property type="entry name" value="S_TKc"/>
    <property type="match status" value="1"/>
</dbReference>
<evidence type="ECO:0000256" key="5">
    <source>
        <dbReference type="ARBA" id="ARBA00022840"/>
    </source>
</evidence>
<evidence type="ECO:0000256" key="6">
    <source>
        <dbReference type="PROSITE-ProRule" id="PRU10141"/>
    </source>
</evidence>
<dbReference type="InterPro" id="IPR011009">
    <property type="entry name" value="Kinase-like_dom_sf"/>
</dbReference>
<dbReference type="PROSITE" id="PS00108">
    <property type="entry name" value="PROTEIN_KINASE_ST"/>
    <property type="match status" value="1"/>
</dbReference>
<dbReference type="PROSITE" id="PS50004">
    <property type="entry name" value="C2"/>
    <property type="match status" value="1"/>
</dbReference>
<keyword evidence="7" id="KW-0460">Magnesium</keyword>
<dbReference type="InterPro" id="IPR003527">
    <property type="entry name" value="MAP_kinase_CS"/>
</dbReference>
<reference evidence="12" key="2">
    <citation type="submission" date="2011-02" db="EMBL/GenBank/DDBJ databases">
        <authorList>
            <person name="MacLean D."/>
        </authorList>
    </citation>
    <scope>NUCLEOTIDE SEQUENCE</scope>
</reference>
<evidence type="ECO:0000259" key="11">
    <source>
        <dbReference type="PROSITE" id="PS50011"/>
    </source>
</evidence>
<dbReference type="PROSITE" id="PS01351">
    <property type="entry name" value="MAPK"/>
    <property type="match status" value="1"/>
</dbReference>
<dbReference type="InterPro" id="IPR000008">
    <property type="entry name" value="C2_dom"/>
</dbReference>
<feature type="domain" description="Protein kinase" evidence="11">
    <location>
        <begin position="685"/>
        <end position="982"/>
    </location>
</feature>
<dbReference type="InterPro" id="IPR035892">
    <property type="entry name" value="C2_domain_sf"/>
</dbReference>
<dbReference type="InterPro" id="IPR050117">
    <property type="entry name" value="MAPK"/>
</dbReference>
<gene>
    <name evidence="12" type="primary">AlNc14C370G11092</name>
    <name evidence="12" type="ORF">ALNC14_125410</name>
</gene>
<name>F0WY47_9STRA</name>
<protein>
    <recommendedName>
        <fullName evidence="7">Mitogen-activated protein kinase</fullName>
        <ecNumber evidence="7">2.7.11.24</ecNumber>
    </recommendedName>
</protein>
<dbReference type="SUPFAM" id="SSF54427">
    <property type="entry name" value="NTF2-like"/>
    <property type="match status" value="1"/>
</dbReference>
<sequence length="1071" mass="121425">MTQLLKELDLDANLSPSISPLPQGQLHSKTHRLSRCRLNSMTTSSILTLQDYKDQETQKCIPIAWEGLIRRKSEWMPRWEEQFMLFRGRKLFFIESRSKLDQWKAYEEQISLYFRHFRPIQSDHKSNTQRDSVPSMDSLIKSLVTRTYTMTHVCMEDVGRSHGFHLCVQEKKSKLHIATEIELERIVWMHLLSAALSQNATDDHAEKLPEPIVHEMVSLTCVRTLLGTPIQVNLVAFYQAWAELEHRRGNFANVIPFLHPNVRITSNYPPSVPISGEFYGLYDGFLAFLTTLHVTMSVSHHRVDHIARRGDLAVISGRESIKNEKNHRCFRHTWKHALRFGKDGRISHIHIVGDKTAAAVAFGSHVLGPSLELPHDQDASTISCPPGTLRVVCISARNLLGSRKRPLSASTALRLQLAVGRPPQLIRKAASCLTYRSLVAAVAQRAQQLVEKNGKDREGGDADSLENSQLSEQFGGFRKVYATSVTKNGKGGSAPFWAESVEIPLSGSVPGTILCLFLEVWSVGVLGDELIGCTKLNLAQPFMKGVSSDQAEMAKAVLPQWYDLYHPDHADFLVRSALPTSNGSCGQIQLSIHFSPYADDTTSERVVEVSEQREMDVVEEALHPNRNSLDRLEELYSVAQVPLEDGEEGCKTISSSRKEEEPEKWEDDFHTFTIASTRFQIYRRYQLIRPIGHGAYGVVIAASDQITGNSVAIKNIPKTFDDLVDAKRIVREIRLMRHLKHPNIVSALDVMRPPSIVDFDDTYIVTELMETDLHRVINSKEPLSSDQIAYITYQMLCALRYMHSAQVIHRDIKPSNILVNRDCLIKICDFGLARGFNFSDQDPDDAMDTNIALTEYVVTRWYRAPELLLASRYSTIIDVWAVGCILIEMFTRRALFPGHDHVHQLSLILQLVGSPKSPEELEFVTNQKARRWIAKQPHYEKKLFASVCPSAPESAVDLMNKLLQFDPRKRISIDKALAHPFLKPYRNAEMFESVADTVFDFGFEQQKSKRSELTQQMLRQLIFEDVCAFHPEAMSELDEYIKERQALSEADEAADEFQDTREESSDASGMS</sequence>
<dbReference type="AlphaFoldDB" id="F0WY47"/>
<evidence type="ECO:0000256" key="3">
    <source>
        <dbReference type="ARBA" id="ARBA00022741"/>
    </source>
</evidence>
<keyword evidence="3 6" id="KW-0547">Nucleotide-binding</keyword>
<dbReference type="EMBL" id="FR824415">
    <property type="protein sequence ID" value="CCA26397.1"/>
    <property type="molecule type" value="Genomic_DNA"/>
</dbReference>
<evidence type="ECO:0000256" key="7">
    <source>
        <dbReference type="RuleBase" id="RU361165"/>
    </source>
</evidence>
<reference evidence="12" key="1">
    <citation type="journal article" date="2011" name="PLoS Biol.">
        <title>Gene gain and loss during evolution of obligate parasitism in the white rust pathogen of Arabidopsis thaliana.</title>
        <authorList>
            <person name="Kemen E."/>
            <person name="Gardiner A."/>
            <person name="Schultz-Larsen T."/>
            <person name="Kemen A.C."/>
            <person name="Balmuth A.L."/>
            <person name="Robert-Seilaniantz A."/>
            <person name="Bailey K."/>
            <person name="Holub E."/>
            <person name="Studholme D.J."/>
            <person name="Maclean D."/>
            <person name="Jones J.D."/>
        </authorList>
    </citation>
    <scope>NUCLEOTIDE SEQUENCE</scope>
</reference>
<keyword evidence="4 7" id="KW-0418">Kinase</keyword>
<dbReference type="Gene3D" id="3.10.450.50">
    <property type="match status" value="1"/>
</dbReference>
<dbReference type="EC" id="2.7.11.24" evidence="7"/>
<comment type="activity regulation">
    <text evidence="7">Activated by threonine and tyrosine phosphorylation.</text>
</comment>
<dbReference type="Pfam" id="PF00069">
    <property type="entry name" value="Pkinase"/>
    <property type="match status" value="1"/>
</dbReference>
<comment type="cofactor">
    <cofactor evidence="7">
        <name>Mg(2+)</name>
        <dbReference type="ChEBI" id="CHEBI:18420"/>
    </cofactor>
</comment>
<feature type="domain" description="C2" evidence="10">
    <location>
        <begin position="369"/>
        <end position="551"/>
    </location>
</feature>
<dbReference type="InterPro" id="IPR008271">
    <property type="entry name" value="Ser/Thr_kinase_AS"/>
</dbReference>
<evidence type="ECO:0000313" key="12">
    <source>
        <dbReference type="EMBL" id="CCA26397.1"/>
    </source>
</evidence>
<evidence type="ECO:0000259" key="10">
    <source>
        <dbReference type="PROSITE" id="PS50004"/>
    </source>
</evidence>
<keyword evidence="1 7" id="KW-0723">Serine/threonine-protein kinase</keyword>
<dbReference type="InterPro" id="IPR001849">
    <property type="entry name" value="PH_domain"/>
</dbReference>
<organism evidence="12">
    <name type="scientific">Albugo laibachii Nc14</name>
    <dbReference type="NCBI Taxonomy" id="890382"/>
    <lineage>
        <taxon>Eukaryota</taxon>
        <taxon>Sar</taxon>
        <taxon>Stramenopiles</taxon>
        <taxon>Oomycota</taxon>
        <taxon>Peronosporomycetes</taxon>
        <taxon>Albuginales</taxon>
        <taxon>Albuginaceae</taxon>
        <taxon>Albugo</taxon>
    </lineage>
</organism>
<dbReference type="InterPro" id="IPR032710">
    <property type="entry name" value="NTF2-like_dom_sf"/>
</dbReference>
<dbReference type="GO" id="GO:0005524">
    <property type="term" value="F:ATP binding"/>
    <property type="evidence" value="ECO:0007669"/>
    <property type="project" value="UniProtKB-UniRule"/>
</dbReference>
<dbReference type="FunFam" id="1.10.510.10:FF:000439">
    <property type="entry name" value="Mitogen-activated protein kinase"/>
    <property type="match status" value="1"/>
</dbReference>
<accession>F0WY47</accession>
<dbReference type="InterPro" id="IPR000719">
    <property type="entry name" value="Prot_kinase_dom"/>
</dbReference>
<comment type="similarity">
    <text evidence="7">Belongs to the protein kinase superfamily. Ser/Thr protein kinase family. MAP kinase subfamily.</text>
</comment>
<proteinExistence type="inferred from homology"/>
<dbReference type="GO" id="GO:0004707">
    <property type="term" value="F:MAP kinase activity"/>
    <property type="evidence" value="ECO:0007669"/>
    <property type="project" value="UniProtKB-EC"/>
</dbReference>
<feature type="binding site" evidence="6">
    <location>
        <position position="714"/>
    </location>
    <ligand>
        <name>ATP</name>
        <dbReference type="ChEBI" id="CHEBI:30616"/>
    </ligand>
</feature>
<comment type="catalytic activity">
    <reaction evidence="7">
        <text>L-threonyl-[protein] + ATP = O-phospho-L-threonyl-[protein] + ADP + H(+)</text>
        <dbReference type="Rhea" id="RHEA:46608"/>
        <dbReference type="Rhea" id="RHEA-COMP:11060"/>
        <dbReference type="Rhea" id="RHEA-COMP:11605"/>
        <dbReference type="ChEBI" id="CHEBI:15378"/>
        <dbReference type="ChEBI" id="CHEBI:30013"/>
        <dbReference type="ChEBI" id="CHEBI:30616"/>
        <dbReference type="ChEBI" id="CHEBI:61977"/>
        <dbReference type="ChEBI" id="CHEBI:456216"/>
        <dbReference type="EC" id="2.7.11.24"/>
    </reaction>
</comment>
<evidence type="ECO:0000256" key="8">
    <source>
        <dbReference type="SAM" id="MobiDB-lite"/>
    </source>
</evidence>
<feature type="region of interest" description="Disordered" evidence="8">
    <location>
        <begin position="1048"/>
        <end position="1071"/>
    </location>
</feature>
<keyword evidence="2 7" id="KW-0808">Transferase</keyword>
<keyword evidence="5 6" id="KW-0067">ATP-binding</keyword>
<feature type="domain" description="PH" evidence="9">
    <location>
        <begin position="62"/>
        <end position="197"/>
    </location>
</feature>
<dbReference type="SUPFAM" id="SSF49562">
    <property type="entry name" value="C2 domain (Calcium/lipid-binding domain, CaLB)"/>
    <property type="match status" value="1"/>
</dbReference>